<keyword evidence="2" id="KW-1133">Transmembrane helix</keyword>
<feature type="region of interest" description="Disordered" evidence="1">
    <location>
        <begin position="1"/>
        <end position="65"/>
    </location>
</feature>
<organism evidence="3 4">
    <name type="scientific">Salinibacterium amurskyense</name>
    <dbReference type="NCBI Taxonomy" id="205941"/>
    <lineage>
        <taxon>Bacteria</taxon>
        <taxon>Bacillati</taxon>
        <taxon>Actinomycetota</taxon>
        <taxon>Actinomycetes</taxon>
        <taxon>Micrococcales</taxon>
        <taxon>Microbacteriaceae</taxon>
        <taxon>Salinibacterium</taxon>
    </lineage>
</organism>
<comment type="caution">
    <text evidence="3">The sequence shown here is derived from an EMBL/GenBank/DDBJ whole genome shotgun (WGS) entry which is preliminary data.</text>
</comment>
<accession>A0A2M9D8P9</accession>
<dbReference type="Proteomes" id="UP000231742">
    <property type="component" value="Unassembled WGS sequence"/>
</dbReference>
<keyword evidence="4" id="KW-1185">Reference proteome</keyword>
<feature type="compositionally biased region" description="Basic and acidic residues" evidence="1">
    <location>
        <begin position="1"/>
        <end position="11"/>
    </location>
</feature>
<keyword evidence="2" id="KW-0812">Transmembrane</keyword>
<evidence type="ECO:0000256" key="1">
    <source>
        <dbReference type="SAM" id="MobiDB-lite"/>
    </source>
</evidence>
<feature type="compositionally biased region" description="Low complexity" evidence="1">
    <location>
        <begin position="102"/>
        <end position="119"/>
    </location>
</feature>
<sequence>MSNDQPTERFDAQSGDAPTKRFEAQSGDTPTERFEPAGGGTAGGGAAGGTTPPGSGKPPLPLSEPEGKSRTLLIILTIVGGLLLIALVIALTLMAIRGSGDSVPVATSPTPSVSESESPSPEPSESEAEEPAPEAEPTTAPPPPAASPSFATFSAPESAMCTSANPTSQLTFSWSSADAVRAWIGVRTTNAKAEPFEEVPTTATYTIDYQCSNDSEVYTVTLEDSAGTLTHKSVTVTKN</sequence>
<evidence type="ECO:0000313" key="3">
    <source>
        <dbReference type="EMBL" id="PJJ82097.1"/>
    </source>
</evidence>
<feature type="region of interest" description="Disordered" evidence="1">
    <location>
        <begin position="101"/>
        <end position="152"/>
    </location>
</feature>
<dbReference type="EMBL" id="PGFH01000001">
    <property type="protein sequence ID" value="PJJ82097.1"/>
    <property type="molecule type" value="Genomic_DNA"/>
</dbReference>
<protein>
    <submittedName>
        <fullName evidence="3">Uncharacterized protein</fullName>
    </submittedName>
</protein>
<keyword evidence="2" id="KW-0472">Membrane</keyword>
<dbReference type="AlphaFoldDB" id="A0A2M9D8P9"/>
<gene>
    <name evidence="3" type="ORF">CLV85_1287</name>
</gene>
<feature type="transmembrane region" description="Helical" evidence="2">
    <location>
        <begin position="72"/>
        <end position="96"/>
    </location>
</feature>
<proteinExistence type="predicted"/>
<evidence type="ECO:0000256" key="2">
    <source>
        <dbReference type="SAM" id="Phobius"/>
    </source>
</evidence>
<reference evidence="3 4" key="1">
    <citation type="submission" date="2017-11" db="EMBL/GenBank/DDBJ databases">
        <title>Genomic Encyclopedia of Archaeal and Bacterial Type Strains, Phase II (KMG-II): From Individual Species to Whole Genera.</title>
        <authorList>
            <person name="Goeker M."/>
        </authorList>
    </citation>
    <scope>NUCLEOTIDE SEQUENCE [LARGE SCALE GENOMIC DNA]</scope>
    <source>
        <strain evidence="3 4">DSM 16400</strain>
    </source>
</reference>
<feature type="compositionally biased region" description="Gly residues" evidence="1">
    <location>
        <begin position="37"/>
        <end position="48"/>
    </location>
</feature>
<feature type="compositionally biased region" description="Acidic residues" evidence="1">
    <location>
        <begin position="124"/>
        <end position="133"/>
    </location>
</feature>
<evidence type="ECO:0000313" key="4">
    <source>
        <dbReference type="Proteomes" id="UP000231742"/>
    </source>
</evidence>
<dbReference type="OrthoDB" id="5124768at2"/>
<name>A0A2M9D8P9_9MICO</name>
<dbReference type="RefSeq" id="WP_100388725.1">
    <property type="nucleotide sequence ID" value="NZ_PGFH01000001.1"/>
</dbReference>